<protein>
    <recommendedName>
        <fullName evidence="1">Flavoprotein domain-containing protein</fullName>
    </recommendedName>
</protein>
<dbReference type="InterPro" id="IPR003382">
    <property type="entry name" value="Flavoprotein"/>
</dbReference>
<sequence>MSEYLALVACGAPLAARVHDVAAAMKAQGWRVRVVATAAATNWVDADAVERVTGEAPLVEQRRPGEPKRFPTPGHVVVCPATFNSVNKLATGLMDNYAAGLVCEALASRTPLTLVPMVSDALWGHPAWAGHLTTLQRTGVTFVDVRSGRAGEPEPVDAGTGDDLAAVFDPSWLAEVVGRPGSYPG</sequence>
<dbReference type="Pfam" id="PF02441">
    <property type="entry name" value="Flavoprotein"/>
    <property type="match status" value="1"/>
</dbReference>
<feature type="domain" description="Flavoprotein" evidence="1">
    <location>
        <begin position="6"/>
        <end position="142"/>
    </location>
</feature>
<accession>A0ABP6T4E5</accession>
<comment type="caution">
    <text evidence="2">The sequence shown here is derived from an EMBL/GenBank/DDBJ whole genome shotgun (WGS) entry which is preliminary data.</text>
</comment>
<dbReference type="Proteomes" id="UP001501676">
    <property type="component" value="Unassembled WGS sequence"/>
</dbReference>
<evidence type="ECO:0000313" key="2">
    <source>
        <dbReference type="EMBL" id="GAA3391358.1"/>
    </source>
</evidence>
<evidence type="ECO:0000313" key="3">
    <source>
        <dbReference type="Proteomes" id="UP001501676"/>
    </source>
</evidence>
<evidence type="ECO:0000259" key="1">
    <source>
        <dbReference type="Pfam" id="PF02441"/>
    </source>
</evidence>
<dbReference type="Gene3D" id="3.40.50.1950">
    <property type="entry name" value="Flavin prenyltransferase-like"/>
    <property type="match status" value="1"/>
</dbReference>
<dbReference type="PANTHER" id="PTHR14359:SF6">
    <property type="entry name" value="PHOSPHOPANTOTHENOYLCYSTEINE DECARBOXYLASE"/>
    <property type="match status" value="1"/>
</dbReference>
<dbReference type="RefSeq" id="WP_345730535.1">
    <property type="nucleotide sequence ID" value="NZ_BAAAYN010000031.1"/>
</dbReference>
<reference evidence="3" key="1">
    <citation type="journal article" date="2019" name="Int. J. Syst. Evol. Microbiol.">
        <title>The Global Catalogue of Microorganisms (GCM) 10K type strain sequencing project: providing services to taxonomists for standard genome sequencing and annotation.</title>
        <authorList>
            <consortium name="The Broad Institute Genomics Platform"/>
            <consortium name="The Broad Institute Genome Sequencing Center for Infectious Disease"/>
            <person name="Wu L."/>
            <person name="Ma J."/>
        </authorList>
    </citation>
    <scope>NUCLEOTIDE SEQUENCE [LARGE SCALE GENOMIC DNA]</scope>
    <source>
        <strain evidence="3">JCM 9458</strain>
    </source>
</reference>
<keyword evidence="3" id="KW-1185">Reference proteome</keyword>
<organism evidence="2 3">
    <name type="scientific">Cryptosporangium minutisporangium</name>
    <dbReference type="NCBI Taxonomy" id="113569"/>
    <lineage>
        <taxon>Bacteria</taxon>
        <taxon>Bacillati</taxon>
        <taxon>Actinomycetota</taxon>
        <taxon>Actinomycetes</taxon>
        <taxon>Cryptosporangiales</taxon>
        <taxon>Cryptosporangiaceae</taxon>
        <taxon>Cryptosporangium</taxon>
    </lineage>
</organism>
<dbReference type="SUPFAM" id="SSF52507">
    <property type="entry name" value="Homo-oligomeric flavin-containing Cys decarboxylases, HFCD"/>
    <property type="match status" value="1"/>
</dbReference>
<gene>
    <name evidence="2" type="ORF">GCM10020369_49000</name>
</gene>
<dbReference type="EMBL" id="BAAAYN010000031">
    <property type="protein sequence ID" value="GAA3391358.1"/>
    <property type="molecule type" value="Genomic_DNA"/>
</dbReference>
<dbReference type="InterPro" id="IPR036551">
    <property type="entry name" value="Flavin_trans-like"/>
</dbReference>
<dbReference type="PANTHER" id="PTHR14359">
    <property type="entry name" value="HOMO-OLIGOMERIC FLAVIN CONTAINING CYS DECARBOXYLASE FAMILY"/>
    <property type="match status" value="1"/>
</dbReference>
<proteinExistence type="predicted"/>
<name>A0ABP6T4E5_9ACTN</name>